<keyword evidence="1" id="KW-0732">Signal</keyword>
<evidence type="ECO:0000313" key="2">
    <source>
        <dbReference type="EMBL" id="MCU6764861.1"/>
    </source>
</evidence>
<feature type="chain" id="PRO_5047451068" description="DUF5050 domain-containing protein" evidence="1">
    <location>
        <begin position="30"/>
        <end position="273"/>
    </location>
</feature>
<accession>A0ABT2TSX3</accession>
<evidence type="ECO:0008006" key="4">
    <source>
        <dbReference type="Google" id="ProtNLM"/>
    </source>
</evidence>
<evidence type="ECO:0000313" key="3">
    <source>
        <dbReference type="Proteomes" id="UP001652409"/>
    </source>
</evidence>
<feature type="signal peptide" evidence="1">
    <location>
        <begin position="1"/>
        <end position="29"/>
    </location>
</feature>
<keyword evidence="3" id="KW-1185">Reference proteome</keyword>
<gene>
    <name evidence="2" type="ORF">OCV61_05465</name>
</gene>
<organism evidence="2 3">
    <name type="scientific">Blautia ammoniilytica</name>
    <dbReference type="NCBI Taxonomy" id="2981782"/>
    <lineage>
        <taxon>Bacteria</taxon>
        <taxon>Bacillati</taxon>
        <taxon>Bacillota</taxon>
        <taxon>Clostridia</taxon>
        <taxon>Lachnospirales</taxon>
        <taxon>Lachnospiraceae</taxon>
        <taxon>Blautia</taxon>
    </lineage>
</organism>
<dbReference type="RefSeq" id="WP_158420947.1">
    <property type="nucleotide sequence ID" value="NZ_JAOQJL010000008.1"/>
</dbReference>
<sequence length="273" mass="30535">MKNRWNKDNRLLTICMVLLMAFVMTFTVAETTENVQAASSGLSAYKKISFYKSDKVNGTTYSMKYNSRTNRYIVYATKNGKKKVVLKNCSSGTIVTNGKFFYYESAAFVRSGNFGGTYRKRTLMQYNLKTGTNKVLISFGGEGPVDGIIGCDGTYLYMGYETQYGDGMGNFAVVNLETKQIKRLKKDCSTVQKVKNKVLVTAVGFPHGGPVYLINRDGNKCKTICGRAIKVSVKGNYIYYTEATYNWKTRKCRCDLNGNKKKALTSWSRGIAG</sequence>
<reference evidence="2 3" key="1">
    <citation type="journal article" date="2021" name="ISME Commun">
        <title>Automated analysis of genomic sequences facilitates high-throughput and comprehensive description of bacteria.</title>
        <authorList>
            <person name="Hitch T.C.A."/>
        </authorList>
    </citation>
    <scope>NUCLEOTIDE SEQUENCE [LARGE SCALE GENOMIC DNA]</scope>
    <source>
        <strain evidence="2 3">Sanger_23</strain>
    </source>
</reference>
<dbReference type="SUPFAM" id="SSF82171">
    <property type="entry name" value="DPP6 N-terminal domain-like"/>
    <property type="match status" value="1"/>
</dbReference>
<protein>
    <recommendedName>
        <fullName evidence="4">DUF5050 domain-containing protein</fullName>
    </recommendedName>
</protein>
<dbReference type="Proteomes" id="UP001652409">
    <property type="component" value="Unassembled WGS sequence"/>
</dbReference>
<proteinExistence type="predicted"/>
<evidence type="ECO:0000256" key="1">
    <source>
        <dbReference type="SAM" id="SignalP"/>
    </source>
</evidence>
<dbReference type="EMBL" id="JAOQJL010000008">
    <property type="protein sequence ID" value="MCU6764861.1"/>
    <property type="molecule type" value="Genomic_DNA"/>
</dbReference>
<comment type="caution">
    <text evidence="2">The sequence shown here is derived from an EMBL/GenBank/DDBJ whole genome shotgun (WGS) entry which is preliminary data.</text>
</comment>
<name>A0ABT2TSX3_9FIRM</name>